<evidence type="ECO:0000256" key="4">
    <source>
        <dbReference type="ARBA" id="ARBA00022454"/>
    </source>
</evidence>
<keyword evidence="6" id="KW-0238">DNA-binding</keyword>
<name>A0AAE1VR60_9SOLA</name>
<comment type="subcellular location">
    <subcellularLocation>
        <location evidence="2">Chromosome</location>
        <location evidence="2">Telomere</location>
    </subcellularLocation>
    <subcellularLocation>
        <location evidence="1">Nucleus</location>
    </subcellularLocation>
</comment>
<evidence type="ECO:0000256" key="6">
    <source>
        <dbReference type="ARBA" id="ARBA00023125"/>
    </source>
</evidence>
<dbReference type="InterPro" id="IPR040260">
    <property type="entry name" value="RFA2-like"/>
</dbReference>
<keyword evidence="4" id="KW-0158">Chromosome</keyword>
<gene>
    <name evidence="9" type="ORF">RND71_001610</name>
</gene>
<comment type="caution">
    <text evidence="9">The sequence shown here is derived from an EMBL/GenBank/DDBJ whole genome shotgun (WGS) entry which is preliminary data.</text>
</comment>
<keyword evidence="5" id="KW-0779">Telomere</keyword>
<evidence type="ECO:0000256" key="5">
    <source>
        <dbReference type="ARBA" id="ARBA00022895"/>
    </source>
</evidence>
<keyword evidence="7" id="KW-0539">Nucleus</keyword>
<dbReference type="Gene3D" id="2.40.50.140">
    <property type="entry name" value="Nucleic acid-binding proteins"/>
    <property type="match status" value="1"/>
</dbReference>
<evidence type="ECO:0000256" key="1">
    <source>
        <dbReference type="ARBA" id="ARBA00004123"/>
    </source>
</evidence>
<evidence type="ECO:0000256" key="7">
    <source>
        <dbReference type="ARBA" id="ARBA00023242"/>
    </source>
</evidence>
<keyword evidence="10" id="KW-1185">Reference proteome</keyword>
<dbReference type="PANTHER" id="PTHR13989">
    <property type="entry name" value="REPLICATION PROTEIN A-RELATED"/>
    <property type="match status" value="1"/>
</dbReference>
<organism evidence="9 10">
    <name type="scientific">Anisodus tanguticus</name>
    <dbReference type="NCBI Taxonomy" id="243964"/>
    <lineage>
        <taxon>Eukaryota</taxon>
        <taxon>Viridiplantae</taxon>
        <taxon>Streptophyta</taxon>
        <taxon>Embryophyta</taxon>
        <taxon>Tracheophyta</taxon>
        <taxon>Spermatophyta</taxon>
        <taxon>Magnoliopsida</taxon>
        <taxon>eudicotyledons</taxon>
        <taxon>Gunneridae</taxon>
        <taxon>Pentapetalae</taxon>
        <taxon>asterids</taxon>
        <taxon>lamiids</taxon>
        <taxon>Solanales</taxon>
        <taxon>Solanaceae</taxon>
        <taxon>Solanoideae</taxon>
        <taxon>Hyoscyameae</taxon>
        <taxon>Anisodus</taxon>
    </lineage>
</organism>
<dbReference type="InterPro" id="IPR012340">
    <property type="entry name" value="NA-bd_OB-fold"/>
</dbReference>
<dbReference type="GO" id="GO:0005634">
    <property type="term" value="C:nucleus"/>
    <property type="evidence" value="ECO:0007669"/>
    <property type="project" value="UniProtKB-SubCell"/>
</dbReference>
<sequence length="109" mass="12470">MDSLQLLNTHDPTSFYRKGTRLSRAETVGIIVSRDYKPNGFLKFDIDDGTGCIPWLNQETSHHFSRRCSSEMATDFASQVQLGVIARVRGRITSYRGNVQNYESTFFEK</sequence>
<evidence type="ECO:0000313" key="9">
    <source>
        <dbReference type="EMBL" id="KAK4379748.1"/>
    </source>
</evidence>
<evidence type="ECO:0000313" key="10">
    <source>
        <dbReference type="Proteomes" id="UP001291623"/>
    </source>
</evidence>
<dbReference type="SUPFAM" id="SSF50249">
    <property type="entry name" value="Nucleic acid-binding proteins"/>
    <property type="match status" value="1"/>
</dbReference>
<dbReference type="EMBL" id="JAVYJV010000001">
    <property type="protein sequence ID" value="KAK4379748.1"/>
    <property type="molecule type" value="Genomic_DNA"/>
</dbReference>
<dbReference type="GO" id="GO:0003677">
    <property type="term" value="F:DNA binding"/>
    <property type="evidence" value="ECO:0007669"/>
    <property type="project" value="UniProtKB-KW"/>
</dbReference>
<dbReference type="PANTHER" id="PTHR13989:SF33">
    <property type="entry name" value="CST COMPLEX SUBUNIT STN1"/>
    <property type="match status" value="1"/>
</dbReference>
<dbReference type="AlphaFoldDB" id="A0AAE1VR60"/>
<protein>
    <recommendedName>
        <fullName evidence="3">CST complex subunit STN1</fullName>
    </recommendedName>
    <alternativeName>
        <fullName evidence="8">Suppressor of cdc thirteen homolog</fullName>
    </alternativeName>
</protein>
<evidence type="ECO:0000256" key="8">
    <source>
        <dbReference type="ARBA" id="ARBA00030039"/>
    </source>
</evidence>
<accession>A0AAE1VR60</accession>
<evidence type="ECO:0000256" key="2">
    <source>
        <dbReference type="ARBA" id="ARBA00004574"/>
    </source>
</evidence>
<dbReference type="GO" id="GO:0000781">
    <property type="term" value="C:chromosome, telomeric region"/>
    <property type="evidence" value="ECO:0007669"/>
    <property type="project" value="UniProtKB-SubCell"/>
</dbReference>
<proteinExistence type="predicted"/>
<evidence type="ECO:0000256" key="3">
    <source>
        <dbReference type="ARBA" id="ARBA00017411"/>
    </source>
</evidence>
<reference evidence="9" key="1">
    <citation type="submission" date="2023-12" db="EMBL/GenBank/DDBJ databases">
        <title>Genome assembly of Anisodus tanguticus.</title>
        <authorList>
            <person name="Wang Y.-J."/>
        </authorList>
    </citation>
    <scope>NUCLEOTIDE SEQUENCE</scope>
    <source>
        <strain evidence="9">KB-2021</strain>
        <tissue evidence="9">Leaf</tissue>
    </source>
</reference>
<dbReference type="Proteomes" id="UP001291623">
    <property type="component" value="Unassembled WGS sequence"/>
</dbReference>